<dbReference type="Gene3D" id="3.40.50.300">
    <property type="entry name" value="P-loop containing nucleotide triphosphate hydrolases"/>
    <property type="match status" value="2"/>
</dbReference>
<proteinExistence type="predicted"/>
<evidence type="ECO:0000256" key="1">
    <source>
        <dbReference type="SAM" id="Coils"/>
    </source>
</evidence>
<dbReference type="SUPFAM" id="SSF52540">
    <property type="entry name" value="P-loop containing nucleoside triphosphate hydrolases"/>
    <property type="match status" value="1"/>
</dbReference>
<sequence length="910" mass="98547">MKLTRLRVSQVRQFRGTLDVPDFDPGLNLFFGPNEAGKSTVVRAIRAAFLERHRSLVIEDLLPRGETASTCSPTIELQFDVGGQPHVLSKSFFHKKRCAYSAGGKQYDGEAAEDAVAAMLGFSFAGKGASKASNWGIPGLLWVQQGDGQSVADPVGYARDHLRTALESTVSTVASTAGDDVLTRLRAERGLLLTPETGKARGQYAETISKLETADEQIEVLDDQIATYQSNVDRLASLRAAHASDSTKKPWEALGVQHEAAKAALAAARQLAQRLKDIQEAERTLATTSEVLSQQLAGYANQRASGLQRELDHQAAKAEMDAAQSAAAIWERRRGQVANEVEAAARAVDSAEVENQRATLTQRLADAAAQQQRLARVVDQAAGQAEAVERHKAEVAANAVKEDDLKDLAKHVDELRDLAAMQRAAATTINLALMPDIKVTLNGRPVDGQSEHRVVASTAIEIEGVGTIGVVPGANAINDLAGKIEKSQALRDAVLRRIGVVSVEEAHARADRHRSAQAQLMTAIQVLKASAPKGLDHLRTELASAQAISDTAAHQLGALPPAPEHAPDAAASVATNARTIDLVAARQALQGAHAAQQEVNTRHSEAAQALARAQAKEQAAATELARVRVAIGEAERSGRETAIQADLATTTARLQENRAAIADLESQLQTSQIDALHLEVQRLKASMDSALQAFQQRANQISSIEGALDQAGAQGLEERRAKLLAERDHLSRRHAELQLRAQALQLLVQRMEDKRQALTRRLQAPLQRRLEHYLRLLFPNGRLALQEDLTPGALSRGLGHDDAEFEQLSFGAQEQLGLISRLAYADLLQEAGKPTLIILDDALVHSDHERLDRMQRVLFDAAQRHQVLLFTCQPERWTALGARPRELRSLVTSSVAPTTRTTKKITAEDL</sequence>
<feature type="domain" description="Rad50/SbcC-type AAA" evidence="2">
    <location>
        <begin position="5"/>
        <end position="50"/>
    </location>
</feature>
<evidence type="ECO:0000259" key="2">
    <source>
        <dbReference type="Pfam" id="PF13476"/>
    </source>
</evidence>
<gene>
    <name evidence="3" type="ORF">AQPW35_46190</name>
</gene>
<dbReference type="InterPro" id="IPR027417">
    <property type="entry name" value="P-loop_NTPase"/>
</dbReference>
<keyword evidence="4" id="KW-1185">Reference proteome</keyword>
<dbReference type="Proteomes" id="UP000301751">
    <property type="component" value="Unassembled WGS sequence"/>
</dbReference>
<feature type="coiled-coil region" evidence="1">
    <location>
        <begin position="647"/>
        <end position="761"/>
    </location>
</feature>
<dbReference type="PANTHER" id="PTHR41259">
    <property type="entry name" value="DOUBLE-STRAND BREAK REPAIR RAD50 ATPASE, PUTATIVE-RELATED"/>
    <property type="match status" value="1"/>
</dbReference>
<name>A0A480B3C0_9BURK</name>
<feature type="coiled-coil region" evidence="1">
    <location>
        <begin position="204"/>
        <end position="231"/>
    </location>
</feature>
<evidence type="ECO:0000313" key="3">
    <source>
        <dbReference type="EMBL" id="GCL65538.1"/>
    </source>
</evidence>
<dbReference type="GO" id="GO:0006302">
    <property type="term" value="P:double-strand break repair"/>
    <property type="evidence" value="ECO:0007669"/>
    <property type="project" value="InterPro"/>
</dbReference>
<dbReference type="InterPro" id="IPR038729">
    <property type="entry name" value="Rad50/SbcC_AAA"/>
</dbReference>
<dbReference type="AlphaFoldDB" id="A0A480B3C0"/>
<feature type="coiled-coil region" evidence="1">
    <location>
        <begin position="313"/>
        <end position="370"/>
    </location>
</feature>
<dbReference type="EMBL" id="BJCL01000017">
    <property type="protein sequence ID" value="GCL65538.1"/>
    <property type="molecule type" value="Genomic_DNA"/>
</dbReference>
<evidence type="ECO:0000313" key="4">
    <source>
        <dbReference type="Proteomes" id="UP000301751"/>
    </source>
</evidence>
<dbReference type="RefSeq" id="WP_137735238.1">
    <property type="nucleotide sequence ID" value="NZ_BJCL01000017.1"/>
</dbReference>
<reference evidence="4" key="1">
    <citation type="submission" date="2019-03" db="EMBL/GenBank/DDBJ databases">
        <title>Aquabacterium pictum sp.nov., the first bacteriochlorophyll a-containing freshwater bacterium in the genus Aquabacterium of the class Betaproteobacteria.</title>
        <authorList>
            <person name="Hirose S."/>
            <person name="Tank M."/>
            <person name="Hara E."/>
            <person name="Tamaki H."/>
            <person name="Takaichi S."/>
            <person name="Haruta S."/>
            <person name="Hanada S."/>
        </authorList>
    </citation>
    <scope>NUCLEOTIDE SEQUENCE [LARGE SCALE GENOMIC DNA]</scope>
    <source>
        <strain evidence="4">W35</strain>
    </source>
</reference>
<dbReference type="PANTHER" id="PTHR41259:SF1">
    <property type="entry name" value="DOUBLE-STRAND BREAK REPAIR RAD50 ATPASE, PUTATIVE-RELATED"/>
    <property type="match status" value="1"/>
</dbReference>
<dbReference type="GO" id="GO:0016887">
    <property type="term" value="F:ATP hydrolysis activity"/>
    <property type="evidence" value="ECO:0007669"/>
    <property type="project" value="InterPro"/>
</dbReference>
<dbReference type="Pfam" id="PF13476">
    <property type="entry name" value="AAA_23"/>
    <property type="match status" value="1"/>
</dbReference>
<accession>A0A480B3C0</accession>
<dbReference type="OrthoDB" id="9764467at2"/>
<keyword evidence="1" id="KW-0175">Coiled coil</keyword>
<protein>
    <submittedName>
        <fullName evidence="3">GTP-binding protein</fullName>
    </submittedName>
</protein>
<comment type="caution">
    <text evidence="3">The sequence shown here is derived from an EMBL/GenBank/DDBJ whole genome shotgun (WGS) entry which is preliminary data.</text>
</comment>
<organism evidence="3 4">
    <name type="scientific">Pseudaquabacterium pictum</name>
    <dbReference type="NCBI Taxonomy" id="2315236"/>
    <lineage>
        <taxon>Bacteria</taxon>
        <taxon>Pseudomonadati</taxon>
        <taxon>Pseudomonadota</taxon>
        <taxon>Betaproteobacteria</taxon>
        <taxon>Burkholderiales</taxon>
        <taxon>Sphaerotilaceae</taxon>
        <taxon>Pseudaquabacterium</taxon>
    </lineage>
</organism>